<organism evidence="2 3">
    <name type="scientific">Cronartium quercuum f. sp. fusiforme G11</name>
    <dbReference type="NCBI Taxonomy" id="708437"/>
    <lineage>
        <taxon>Eukaryota</taxon>
        <taxon>Fungi</taxon>
        <taxon>Dikarya</taxon>
        <taxon>Basidiomycota</taxon>
        <taxon>Pucciniomycotina</taxon>
        <taxon>Pucciniomycetes</taxon>
        <taxon>Pucciniales</taxon>
        <taxon>Coleosporiaceae</taxon>
        <taxon>Cronartium</taxon>
    </lineage>
</organism>
<dbReference type="Proteomes" id="UP000886653">
    <property type="component" value="Unassembled WGS sequence"/>
</dbReference>
<feature type="region of interest" description="Disordered" evidence="1">
    <location>
        <begin position="105"/>
        <end position="124"/>
    </location>
</feature>
<comment type="caution">
    <text evidence="2">The sequence shown here is derived from an EMBL/GenBank/DDBJ whole genome shotgun (WGS) entry which is preliminary data.</text>
</comment>
<name>A0A9P6NQ68_9BASI</name>
<proteinExistence type="predicted"/>
<evidence type="ECO:0000313" key="2">
    <source>
        <dbReference type="EMBL" id="KAG0150178.1"/>
    </source>
</evidence>
<sequence>MATFSAANSAASNSSPESLAPAFNTQDCVKYLASRHTTAMEGVHAASNGTTPVSERVELYKPPGATNLAGSWGSGKHTSMTNGQDFLATLWAKFETSPAYQSYLQAAASHPSAPNSTAVSTANK</sequence>
<keyword evidence="3" id="KW-1185">Reference proteome</keyword>
<protein>
    <submittedName>
        <fullName evidence="2">Uncharacterized protein</fullName>
    </submittedName>
</protein>
<evidence type="ECO:0000313" key="3">
    <source>
        <dbReference type="Proteomes" id="UP000886653"/>
    </source>
</evidence>
<reference evidence="2" key="1">
    <citation type="submission" date="2013-11" db="EMBL/GenBank/DDBJ databases">
        <title>Genome sequence of the fusiform rust pathogen reveals effectors for host alternation and coevolution with pine.</title>
        <authorList>
            <consortium name="DOE Joint Genome Institute"/>
            <person name="Smith K."/>
            <person name="Pendleton A."/>
            <person name="Kubisiak T."/>
            <person name="Anderson C."/>
            <person name="Salamov A."/>
            <person name="Aerts A."/>
            <person name="Riley R."/>
            <person name="Clum A."/>
            <person name="Lindquist E."/>
            <person name="Ence D."/>
            <person name="Campbell M."/>
            <person name="Kronenberg Z."/>
            <person name="Feau N."/>
            <person name="Dhillon B."/>
            <person name="Hamelin R."/>
            <person name="Burleigh J."/>
            <person name="Smith J."/>
            <person name="Yandell M."/>
            <person name="Nelson C."/>
            <person name="Grigoriev I."/>
            <person name="Davis J."/>
        </authorList>
    </citation>
    <scope>NUCLEOTIDE SEQUENCE</scope>
    <source>
        <strain evidence="2">G11</strain>
    </source>
</reference>
<evidence type="ECO:0000256" key="1">
    <source>
        <dbReference type="SAM" id="MobiDB-lite"/>
    </source>
</evidence>
<gene>
    <name evidence="2" type="ORF">CROQUDRAFT_652588</name>
</gene>
<feature type="compositionally biased region" description="Polar residues" evidence="1">
    <location>
        <begin position="112"/>
        <end position="124"/>
    </location>
</feature>
<feature type="region of interest" description="Disordered" evidence="1">
    <location>
        <begin position="1"/>
        <end position="21"/>
    </location>
</feature>
<dbReference type="OrthoDB" id="2504009at2759"/>
<dbReference type="EMBL" id="MU167221">
    <property type="protein sequence ID" value="KAG0150178.1"/>
    <property type="molecule type" value="Genomic_DNA"/>
</dbReference>
<accession>A0A9P6NQ68</accession>
<dbReference type="AlphaFoldDB" id="A0A9P6NQ68"/>